<dbReference type="InParanoid" id="A0A672L582"/>
<evidence type="ECO:0000259" key="8">
    <source>
        <dbReference type="Pfam" id="PF12534"/>
    </source>
</evidence>
<reference evidence="9" key="1">
    <citation type="submission" date="2025-08" db="UniProtKB">
        <authorList>
            <consortium name="Ensembl"/>
        </authorList>
    </citation>
    <scope>IDENTIFICATION</scope>
</reference>
<dbReference type="Ensembl" id="ENSSGRT00000020148.1">
    <property type="protein sequence ID" value="ENSSGRP00000018656.1"/>
    <property type="gene ID" value="ENSSGRG00000011307.1"/>
</dbReference>
<sequence length="88" mass="10147">MFTLSELWFGGERQANYKLLKPWWEVFMDFMLVLMLMVSILVGTLQLSRAGVVCVPVHSSSTNYSCHQHCCHLQVYTVWTCNTTVCIL</sequence>
<keyword evidence="3 7" id="KW-0812">Transmembrane</keyword>
<name>A0A672L582_SINGR</name>
<evidence type="ECO:0000256" key="3">
    <source>
        <dbReference type="ARBA" id="ARBA00022692"/>
    </source>
</evidence>
<evidence type="ECO:0000256" key="5">
    <source>
        <dbReference type="ARBA" id="ARBA00023136"/>
    </source>
</evidence>
<evidence type="ECO:0000256" key="6">
    <source>
        <dbReference type="ARBA" id="ARBA00023157"/>
    </source>
</evidence>
<keyword evidence="6" id="KW-1015">Disulfide bond</keyword>
<evidence type="ECO:0000256" key="7">
    <source>
        <dbReference type="SAM" id="Phobius"/>
    </source>
</evidence>
<keyword evidence="4 7" id="KW-1133">Transmembrane helix</keyword>
<keyword evidence="2" id="KW-1003">Cell membrane</keyword>
<proteinExistence type="predicted"/>
<comment type="subcellular location">
    <subcellularLocation>
        <location evidence="1">Cell membrane</location>
    </subcellularLocation>
</comment>
<dbReference type="InterPro" id="IPR021040">
    <property type="entry name" value="LRRC8_Pannexin-like"/>
</dbReference>
<feature type="domain" description="LRRC8 pannexin-like TM region" evidence="8">
    <location>
        <begin position="1"/>
        <end position="70"/>
    </location>
</feature>
<feature type="transmembrane region" description="Helical" evidence="7">
    <location>
        <begin position="23"/>
        <end position="42"/>
    </location>
</feature>
<evidence type="ECO:0000313" key="9">
    <source>
        <dbReference type="Ensembl" id="ENSSGRP00000018656.1"/>
    </source>
</evidence>
<dbReference type="AlphaFoldDB" id="A0A672L582"/>
<protein>
    <recommendedName>
        <fullName evidence="8">LRRC8 pannexin-like TM region domain-containing protein</fullName>
    </recommendedName>
</protein>
<evidence type="ECO:0000256" key="1">
    <source>
        <dbReference type="ARBA" id="ARBA00004236"/>
    </source>
</evidence>
<keyword evidence="10" id="KW-1185">Reference proteome</keyword>
<evidence type="ECO:0000256" key="2">
    <source>
        <dbReference type="ARBA" id="ARBA00022475"/>
    </source>
</evidence>
<evidence type="ECO:0000313" key="10">
    <source>
        <dbReference type="Proteomes" id="UP000472262"/>
    </source>
</evidence>
<organism evidence="9 10">
    <name type="scientific">Sinocyclocheilus grahami</name>
    <name type="common">Dianchi golden-line fish</name>
    <name type="synonym">Barbus grahami</name>
    <dbReference type="NCBI Taxonomy" id="75366"/>
    <lineage>
        <taxon>Eukaryota</taxon>
        <taxon>Metazoa</taxon>
        <taxon>Chordata</taxon>
        <taxon>Craniata</taxon>
        <taxon>Vertebrata</taxon>
        <taxon>Euteleostomi</taxon>
        <taxon>Actinopterygii</taxon>
        <taxon>Neopterygii</taxon>
        <taxon>Teleostei</taxon>
        <taxon>Ostariophysi</taxon>
        <taxon>Cypriniformes</taxon>
        <taxon>Cyprinidae</taxon>
        <taxon>Cyprininae</taxon>
        <taxon>Sinocyclocheilus</taxon>
    </lineage>
</organism>
<evidence type="ECO:0000256" key="4">
    <source>
        <dbReference type="ARBA" id="ARBA00022989"/>
    </source>
</evidence>
<accession>A0A672L582</accession>
<dbReference type="Pfam" id="PF12534">
    <property type="entry name" value="Pannexin_like"/>
    <property type="match status" value="1"/>
</dbReference>
<dbReference type="Proteomes" id="UP000472262">
    <property type="component" value="Unassembled WGS sequence"/>
</dbReference>
<keyword evidence="5 7" id="KW-0472">Membrane</keyword>
<dbReference type="GO" id="GO:0005886">
    <property type="term" value="C:plasma membrane"/>
    <property type="evidence" value="ECO:0007669"/>
    <property type="project" value="UniProtKB-SubCell"/>
</dbReference>
<reference evidence="9" key="2">
    <citation type="submission" date="2025-09" db="UniProtKB">
        <authorList>
            <consortium name="Ensembl"/>
        </authorList>
    </citation>
    <scope>IDENTIFICATION</scope>
</reference>